<dbReference type="CDD" id="cd09631">
    <property type="entry name" value="DOMON_DOH"/>
    <property type="match status" value="1"/>
</dbReference>
<dbReference type="InterPro" id="IPR000323">
    <property type="entry name" value="Cu2_ascorb_mOase_N"/>
</dbReference>
<keyword evidence="12" id="KW-0325">Glycoprotein</keyword>
<evidence type="ECO:0000256" key="8">
    <source>
        <dbReference type="ARBA" id="ARBA00023008"/>
    </source>
</evidence>
<dbReference type="PANTHER" id="PTHR10157">
    <property type="entry name" value="DOPAMINE BETA HYDROXYLASE RELATED"/>
    <property type="match status" value="1"/>
</dbReference>
<evidence type="ECO:0000256" key="4">
    <source>
        <dbReference type="ARBA" id="ARBA00022692"/>
    </source>
</evidence>
<evidence type="ECO:0000313" key="15">
    <source>
        <dbReference type="Proteomes" id="UP000801492"/>
    </source>
</evidence>
<dbReference type="FunFam" id="2.60.120.230:FF:000001">
    <property type="entry name" value="Monooxygenase, DBH-like 1"/>
    <property type="match status" value="1"/>
</dbReference>
<dbReference type="PANTHER" id="PTHR10157:SF29">
    <property type="entry name" value="DOPAMINE BETA-HYDROXYLASE"/>
    <property type="match status" value="1"/>
</dbReference>
<keyword evidence="6" id="KW-1133">Transmembrane helix</keyword>
<dbReference type="PROSITE" id="PS50836">
    <property type="entry name" value="DOMON"/>
    <property type="match status" value="1"/>
</dbReference>
<evidence type="ECO:0000259" key="13">
    <source>
        <dbReference type="PROSITE" id="PS50836"/>
    </source>
</evidence>
<dbReference type="Pfam" id="PF03712">
    <property type="entry name" value="Cu2_monoox_C"/>
    <property type="match status" value="1"/>
</dbReference>
<evidence type="ECO:0000256" key="2">
    <source>
        <dbReference type="ARBA" id="ARBA00004167"/>
    </source>
</evidence>
<dbReference type="GO" id="GO:0030667">
    <property type="term" value="C:secretory granule membrane"/>
    <property type="evidence" value="ECO:0007669"/>
    <property type="project" value="TreeGrafter"/>
</dbReference>
<keyword evidence="7" id="KW-0560">Oxidoreductase</keyword>
<keyword evidence="8" id="KW-0186">Copper</keyword>
<comment type="caution">
    <text evidence="14">The sequence shown here is derived from an EMBL/GenBank/DDBJ whole genome shotgun (WGS) entry which is preliminary data.</text>
</comment>
<dbReference type="Gene3D" id="2.60.120.310">
    <property type="entry name" value="Copper type II, ascorbate-dependent monooxygenase, N-terminal domain"/>
    <property type="match status" value="1"/>
</dbReference>
<reference evidence="14" key="1">
    <citation type="submission" date="2019-08" db="EMBL/GenBank/DDBJ databases">
        <title>The genome of the North American firefly Photinus pyralis.</title>
        <authorList>
            <consortium name="Photinus pyralis genome working group"/>
            <person name="Fallon T.R."/>
            <person name="Sander Lower S.E."/>
            <person name="Weng J.-K."/>
        </authorList>
    </citation>
    <scope>NUCLEOTIDE SEQUENCE</scope>
    <source>
        <strain evidence="14">TRF0915ILg1</strain>
        <tissue evidence="14">Whole body</tissue>
    </source>
</reference>
<gene>
    <name evidence="14" type="ORF">ILUMI_05516</name>
</gene>
<comment type="similarity">
    <text evidence="3">Belongs to the copper type II ascorbate-dependent monooxygenase family.</text>
</comment>
<evidence type="ECO:0000256" key="7">
    <source>
        <dbReference type="ARBA" id="ARBA00023002"/>
    </source>
</evidence>
<dbReference type="OrthoDB" id="129121at2759"/>
<dbReference type="InterPro" id="IPR014784">
    <property type="entry name" value="Cu2_ascorb_mOase-like_C"/>
</dbReference>
<dbReference type="GO" id="GO:0006589">
    <property type="term" value="P:octopamine biosynthetic process"/>
    <property type="evidence" value="ECO:0007669"/>
    <property type="project" value="TreeGrafter"/>
</dbReference>
<proteinExistence type="inferred from homology"/>
<evidence type="ECO:0000256" key="6">
    <source>
        <dbReference type="ARBA" id="ARBA00022989"/>
    </source>
</evidence>
<dbReference type="SUPFAM" id="SSF49742">
    <property type="entry name" value="PHM/PNGase F"/>
    <property type="match status" value="2"/>
</dbReference>
<dbReference type="InterPro" id="IPR024548">
    <property type="entry name" value="Cu2_monoox_C"/>
</dbReference>
<dbReference type="InterPro" id="IPR036939">
    <property type="entry name" value="Cu2_ascorb_mOase_N_sf"/>
</dbReference>
<keyword evidence="15" id="KW-1185">Reference proteome</keyword>
<feature type="domain" description="DOMON" evidence="13">
    <location>
        <begin position="21"/>
        <end position="138"/>
    </location>
</feature>
<accession>A0A8K0DHI5</accession>
<dbReference type="InterPro" id="IPR005018">
    <property type="entry name" value="DOMON_domain"/>
</dbReference>
<dbReference type="AlphaFoldDB" id="A0A8K0DHI5"/>
<dbReference type="Gene3D" id="2.60.120.230">
    <property type="match status" value="1"/>
</dbReference>
<dbReference type="GO" id="GO:0005507">
    <property type="term" value="F:copper ion binding"/>
    <property type="evidence" value="ECO:0007669"/>
    <property type="project" value="InterPro"/>
</dbReference>
<evidence type="ECO:0000313" key="14">
    <source>
        <dbReference type="EMBL" id="KAF2900670.1"/>
    </source>
</evidence>
<keyword evidence="10" id="KW-0472">Membrane</keyword>
<dbReference type="PRINTS" id="PR00767">
    <property type="entry name" value="DBMONOXGNASE"/>
</dbReference>
<dbReference type="PROSITE" id="PS00084">
    <property type="entry name" value="CU2_MONOOXYGENASE_1"/>
    <property type="match status" value="1"/>
</dbReference>
<evidence type="ECO:0000256" key="1">
    <source>
        <dbReference type="ARBA" id="ARBA00001973"/>
    </source>
</evidence>
<evidence type="ECO:0000256" key="12">
    <source>
        <dbReference type="ARBA" id="ARBA00023180"/>
    </source>
</evidence>
<dbReference type="InterPro" id="IPR000945">
    <property type="entry name" value="DBH-like"/>
</dbReference>
<sequence>MRIVAGENDDQIFHVPLDENGLITLDWALDYSNKIIIFEIHIPSSFGWFAIGFSDWGELFPADYCVLWYNWKGHLQFQDASANEEGVLSLDHQQDCKRFRSKRRGNVTKFTYRREFDTCDANDYIIEDGTTHVVWSRGNDRLYQLRGLNVSSSENDHGMVRVQLLKNTATNTKPPKETKILNILADKVHVPADETTYWCHVHKLPDEFQDKHHVVQYEAAIQKGNEGLVHHMEVFHCIAPVNEEIPLYVGSCFAPDRPEATKVCKRVLAAWAMGAKPFIYPEQAGLPIGGPDFNPYVMLEIHYNNPETKADWIDSSGIKFHTISKLRPMDAGVIELGLEYTDKMAIPPGQESFPLTGYCVSECTAVSLPPEGITIFGSQLHTHLSGIRVFTRHIRNGRELPELNRDDHYSTHFQEIRRLKRPVNVLPGDALITTCDYCTLDRENITLGGFAISEEMCVNYIHYFPATPLEVCKSAISDQALRTYFQYMHEWENQLTSPESGISDNYKAIEWNRMRVQLLRNVYHEAPLSMQCNMSSGDRFPGYWENTPTTPVLVPLPPPARDCEKIQDL</sequence>
<name>A0A8K0DHI5_IGNLU</name>
<keyword evidence="9" id="KW-0503">Monooxygenase</keyword>
<evidence type="ECO:0000256" key="10">
    <source>
        <dbReference type="ARBA" id="ARBA00023136"/>
    </source>
</evidence>
<evidence type="ECO:0000256" key="3">
    <source>
        <dbReference type="ARBA" id="ARBA00010676"/>
    </source>
</evidence>
<dbReference type="Pfam" id="PF03351">
    <property type="entry name" value="DOMON"/>
    <property type="match status" value="1"/>
</dbReference>
<dbReference type="FunFam" id="2.60.120.310:FF:000004">
    <property type="entry name" value="DBH-like monooxygenase protein 1"/>
    <property type="match status" value="1"/>
</dbReference>
<evidence type="ECO:0000256" key="9">
    <source>
        <dbReference type="ARBA" id="ARBA00023033"/>
    </source>
</evidence>
<dbReference type="InterPro" id="IPR028460">
    <property type="entry name" value="Tbh/DBH"/>
</dbReference>
<dbReference type="GO" id="GO:0042421">
    <property type="term" value="P:norepinephrine biosynthetic process"/>
    <property type="evidence" value="ECO:0007669"/>
    <property type="project" value="TreeGrafter"/>
</dbReference>
<dbReference type="GO" id="GO:0005615">
    <property type="term" value="C:extracellular space"/>
    <property type="evidence" value="ECO:0007669"/>
    <property type="project" value="TreeGrafter"/>
</dbReference>
<dbReference type="EMBL" id="VTPC01002066">
    <property type="protein sequence ID" value="KAF2900670.1"/>
    <property type="molecule type" value="Genomic_DNA"/>
</dbReference>
<dbReference type="InterPro" id="IPR020611">
    <property type="entry name" value="Cu2_ascorb_mOase_CS-1"/>
</dbReference>
<dbReference type="InterPro" id="IPR008977">
    <property type="entry name" value="PHM/PNGase_F_dom_sf"/>
</dbReference>
<keyword evidence="4" id="KW-0812">Transmembrane</keyword>
<dbReference type="GO" id="GO:0042420">
    <property type="term" value="P:dopamine catabolic process"/>
    <property type="evidence" value="ECO:0007669"/>
    <property type="project" value="TreeGrafter"/>
</dbReference>
<dbReference type="Proteomes" id="UP000801492">
    <property type="component" value="Unassembled WGS sequence"/>
</dbReference>
<protein>
    <recommendedName>
        <fullName evidence="13">DOMON domain-containing protein</fullName>
    </recommendedName>
</protein>
<comment type="subcellular location">
    <subcellularLocation>
        <location evidence="2">Membrane</location>
        <topology evidence="2">Single-pass membrane protein</topology>
    </subcellularLocation>
</comment>
<dbReference type="SMART" id="SM00664">
    <property type="entry name" value="DoH"/>
    <property type="match status" value="1"/>
</dbReference>
<evidence type="ECO:0000256" key="5">
    <source>
        <dbReference type="ARBA" id="ARBA00022723"/>
    </source>
</evidence>
<dbReference type="GO" id="GO:0004500">
    <property type="term" value="F:dopamine beta-monooxygenase activity"/>
    <property type="evidence" value="ECO:0007669"/>
    <property type="project" value="InterPro"/>
</dbReference>
<keyword evidence="5" id="KW-0479">Metal-binding</keyword>
<dbReference type="InterPro" id="IPR045266">
    <property type="entry name" value="DOH_DOMON"/>
</dbReference>
<organism evidence="14 15">
    <name type="scientific">Ignelater luminosus</name>
    <name type="common">Cucubano</name>
    <name type="synonym">Pyrophorus luminosus</name>
    <dbReference type="NCBI Taxonomy" id="2038154"/>
    <lineage>
        <taxon>Eukaryota</taxon>
        <taxon>Metazoa</taxon>
        <taxon>Ecdysozoa</taxon>
        <taxon>Arthropoda</taxon>
        <taxon>Hexapoda</taxon>
        <taxon>Insecta</taxon>
        <taxon>Pterygota</taxon>
        <taxon>Neoptera</taxon>
        <taxon>Endopterygota</taxon>
        <taxon>Coleoptera</taxon>
        <taxon>Polyphaga</taxon>
        <taxon>Elateriformia</taxon>
        <taxon>Elateroidea</taxon>
        <taxon>Elateridae</taxon>
        <taxon>Agrypninae</taxon>
        <taxon>Pyrophorini</taxon>
        <taxon>Ignelater</taxon>
    </lineage>
</organism>
<evidence type="ECO:0000256" key="11">
    <source>
        <dbReference type="ARBA" id="ARBA00023157"/>
    </source>
</evidence>
<keyword evidence="11" id="KW-1015">Disulfide bond</keyword>
<dbReference type="Pfam" id="PF01082">
    <property type="entry name" value="Cu2_monooxygen"/>
    <property type="match status" value="1"/>
</dbReference>
<comment type="cofactor">
    <cofactor evidence="1">
        <name>Cu(2+)</name>
        <dbReference type="ChEBI" id="CHEBI:29036"/>
    </cofactor>
</comment>